<keyword evidence="1" id="KW-0472">Membrane</keyword>
<evidence type="ECO:0000313" key="3">
    <source>
        <dbReference type="Proteomes" id="UP000029647"/>
    </source>
</evidence>
<feature type="transmembrane region" description="Helical" evidence="1">
    <location>
        <begin position="32"/>
        <end position="54"/>
    </location>
</feature>
<sequence length="56" mass="6004">MGLSIRGGAVIDGTEILAIFLSRKFSTTIGDIIILINIIIFSVAAYFLSIEIACTQ</sequence>
<gene>
    <name evidence="2" type="ORF">JCM19275_1254</name>
</gene>
<reference evidence="2 3" key="1">
    <citation type="journal article" date="2014" name="Genome Announc.">
        <title>Draft Genome Sequences of Marine Flavobacterium Nonlabens Strains NR17, NR24, NR27, NR32, NR33, and Ara13.</title>
        <authorList>
            <person name="Nakanishi M."/>
            <person name="Meirelles P."/>
            <person name="Suzuki R."/>
            <person name="Takatani N."/>
            <person name="Mino S."/>
            <person name="Suda W."/>
            <person name="Oshima K."/>
            <person name="Hattori M."/>
            <person name="Ohkuma M."/>
            <person name="Hosokawa M."/>
            <person name="Miyashita K."/>
            <person name="Thompson F.L."/>
            <person name="Niwa A."/>
            <person name="Sawabe T."/>
            <person name="Sawabe T."/>
        </authorList>
    </citation>
    <scope>NUCLEOTIDE SEQUENCE [LARGE SCALE GENOMIC DNA]</scope>
    <source>
        <strain evidence="3">JCM19275</strain>
    </source>
</reference>
<dbReference type="InterPro" id="IPR003740">
    <property type="entry name" value="YitT"/>
</dbReference>
<name>A0A090WHK2_NONUL</name>
<accession>A0A090WHK2</accession>
<keyword evidence="1" id="KW-1133">Transmembrane helix</keyword>
<dbReference type="Pfam" id="PF02588">
    <property type="entry name" value="YitT_membrane"/>
    <property type="match status" value="1"/>
</dbReference>
<organism evidence="2 3">
    <name type="scientific">Nonlabens ulvanivorans</name>
    <name type="common">Persicivirga ulvanivorans</name>
    <dbReference type="NCBI Taxonomy" id="906888"/>
    <lineage>
        <taxon>Bacteria</taxon>
        <taxon>Pseudomonadati</taxon>
        <taxon>Bacteroidota</taxon>
        <taxon>Flavobacteriia</taxon>
        <taxon>Flavobacteriales</taxon>
        <taxon>Flavobacteriaceae</taxon>
        <taxon>Nonlabens</taxon>
    </lineage>
</organism>
<protein>
    <submittedName>
        <fullName evidence="2">Probable membrane protein</fullName>
    </submittedName>
</protein>
<evidence type="ECO:0000256" key="1">
    <source>
        <dbReference type="SAM" id="Phobius"/>
    </source>
</evidence>
<comment type="caution">
    <text evidence="2">The sequence shown here is derived from an EMBL/GenBank/DDBJ whole genome shotgun (WGS) entry which is preliminary data.</text>
</comment>
<dbReference type="AlphaFoldDB" id="A0A090WHK2"/>
<dbReference type="EMBL" id="BBNT01000012">
    <property type="protein sequence ID" value="GAL76510.1"/>
    <property type="molecule type" value="Genomic_DNA"/>
</dbReference>
<dbReference type="Proteomes" id="UP000029647">
    <property type="component" value="Unassembled WGS sequence"/>
</dbReference>
<proteinExistence type="predicted"/>
<keyword evidence="1" id="KW-0812">Transmembrane</keyword>
<evidence type="ECO:0000313" key="2">
    <source>
        <dbReference type="EMBL" id="GAL76510.1"/>
    </source>
</evidence>